<dbReference type="EMBL" id="MG018930">
    <property type="protein sequence ID" value="ATW58246.1"/>
    <property type="molecule type" value="Genomic_DNA"/>
</dbReference>
<dbReference type="GO" id="GO:0006281">
    <property type="term" value="P:DNA repair"/>
    <property type="evidence" value="ECO:0007669"/>
    <property type="project" value="UniProtKB-KW"/>
</dbReference>
<dbReference type="SUPFAM" id="SSF50249">
    <property type="entry name" value="Nucleic acid-binding proteins"/>
    <property type="match status" value="1"/>
</dbReference>
<organism evidence="9 10">
    <name type="scientific">Pseudomonas phage ventosus</name>
    <dbReference type="NCBI Taxonomy" id="2048980"/>
    <lineage>
        <taxon>Viruses</taxon>
        <taxon>Duplodnaviria</taxon>
        <taxon>Heunggongvirae</taxon>
        <taxon>Uroviricota</taxon>
        <taxon>Caudoviricetes</taxon>
        <taxon>Vandenendeviridae</taxon>
        <taxon>Gorskivirinae</taxon>
        <taxon>Ventosusvirus</taxon>
        <taxon>Ventosusvirus ventosus</taxon>
    </lineage>
</organism>
<evidence type="ECO:0000256" key="7">
    <source>
        <dbReference type="ARBA" id="ARBA00023204"/>
    </source>
</evidence>
<dbReference type="Pfam" id="PF01068">
    <property type="entry name" value="DNA_ligase_A_M"/>
    <property type="match status" value="1"/>
</dbReference>
<reference evidence="9 10" key="1">
    <citation type="submission" date="2017-09" db="EMBL/GenBank/DDBJ databases">
        <authorList>
            <person name="Ehlers B."/>
            <person name="Leendertz F.H."/>
        </authorList>
    </citation>
    <scope>NUCLEOTIDE SEQUENCE [LARGE SCALE GENOMIC DNA]</scope>
</reference>
<dbReference type="GO" id="GO:0005524">
    <property type="term" value="F:ATP binding"/>
    <property type="evidence" value="ECO:0007669"/>
    <property type="project" value="InterPro"/>
</dbReference>
<protein>
    <recommendedName>
        <fullName evidence="3">DNA ligase</fullName>
    </recommendedName>
</protein>
<dbReference type="GO" id="GO:0006310">
    <property type="term" value="P:DNA recombination"/>
    <property type="evidence" value="ECO:0007669"/>
    <property type="project" value="InterPro"/>
</dbReference>
<keyword evidence="4 9" id="KW-0436">Ligase</keyword>
<comment type="similarity">
    <text evidence="2">Belongs to the ATP-dependent DNA ligase family.</text>
</comment>
<sequence>MLMVNLYGKDKGGKYKVWTISTWNAVNGDAVLTIQHGQEGGKLTRKDEIIAVGKQGRTPAEQAVSEAEGRIKKQLDKNYRHTKEELDNLPVLPMLAGDYNKIGHRINYEKGVYLSDKLDGVRLMAKCGKDGTIELISRTGQPYDLPHIVEELKGIMQPGDILDGEAYLHGYALQDITSAVKRTDPEKKVAAARKKMEKAAGSDKFEDAQAEYAEAIMIEELRPKLQFVVFAVIESEAVSQDMPFSEVVIETYGYRNYRAMDNPFIKFIHYDLAYSEEEMKKAHKDAVKRAFEGIMIRNADGVNESGKRSADLQKYKEFVDSEFLILDVLPAKDDGSTFLVQNDLNEETFSVTLGSMAQRAEFLANKELYIGKLITVQYQSRYKDTLLPQFPTGKAIRDYE</sequence>
<evidence type="ECO:0000259" key="8">
    <source>
        <dbReference type="PROSITE" id="PS50160"/>
    </source>
</evidence>
<dbReference type="Proteomes" id="UP000241096">
    <property type="component" value="Segment"/>
</dbReference>
<gene>
    <name evidence="9" type="ORF">CNR37_00039</name>
</gene>
<proteinExistence type="inferred from homology"/>
<dbReference type="PROSITE" id="PS50160">
    <property type="entry name" value="DNA_LIGASE_A3"/>
    <property type="match status" value="1"/>
</dbReference>
<keyword evidence="7" id="KW-0234">DNA repair</keyword>
<dbReference type="PANTHER" id="PTHR47810">
    <property type="entry name" value="DNA LIGASE"/>
    <property type="match status" value="1"/>
</dbReference>
<dbReference type="InterPro" id="IPR050326">
    <property type="entry name" value="NAD_dep_DNA_ligaseB"/>
</dbReference>
<accession>A0A2H4P7T7</accession>
<evidence type="ECO:0000313" key="10">
    <source>
        <dbReference type="Proteomes" id="UP000241096"/>
    </source>
</evidence>
<keyword evidence="5" id="KW-0235">DNA replication</keyword>
<dbReference type="GO" id="GO:0003910">
    <property type="term" value="F:DNA ligase (ATP) activity"/>
    <property type="evidence" value="ECO:0007669"/>
    <property type="project" value="InterPro"/>
</dbReference>
<evidence type="ECO:0000313" key="9">
    <source>
        <dbReference type="EMBL" id="ATW58246.1"/>
    </source>
</evidence>
<dbReference type="PANTHER" id="PTHR47810:SF1">
    <property type="entry name" value="DNA LIGASE B"/>
    <property type="match status" value="1"/>
</dbReference>
<dbReference type="InterPro" id="IPR012340">
    <property type="entry name" value="NA-bd_OB-fold"/>
</dbReference>
<keyword evidence="10" id="KW-1185">Reference proteome</keyword>
<evidence type="ECO:0000256" key="2">
    <source>
        <dbReference type="ARBA" id="ARBA00007572"/>
    </source>
</evidence>
<evidence type="ECO:0000256" key="4">
    <source>
        <dbReference type="ARBA" id="ARBA00022598"/>
    </source>
</evidence>
<evidence type="ECO:0000256" key="3">
    <source>
        <dbReference type="ARBA" id="ARBA00013308"/>
    </source>
</evidence>
<dbReference type="InterPro" id="IPR012310">
    <property type="entry name" value="DNA_ligase_ATP-dep_cent"/>
</dbReference>
<evidence type="ECO:0000256" key="1">
    <source>
        <dbReference type="ARBA" id="ARBA00001968"/>
    </source>
</evidence>
<comment type="cofactor">
    <cofactor evidence="1">
        <name>a divalent metal cation</name>
        <dbReference type="ChEBI" id="CHEBI:60240"/>
    </cofactor>
</comment>
<dbReference type="Gene3D" id="3.30.470.30">
    <property type="entry name" value="DNA ligase/mRNA capping enzyme"/>
    <property type="match status" value="1"/>
</dbReference>
<keyword evidence="6" id="KW-0227">DNA damage</keyword>
<evidence type="ECO:0000256" key="6">
    <source>
        <dbReference type="ARBA" id="ARBA00022763"/>
    </source>
</evidence>
<feature type="domain" description="ATP-dependent DNA ligase family profile" evidence="8">
    <location>
        <begin position="255"/>
        <end position="329"/>
    </location>
</feature>
<dbReference type="Gene3D" id="2.40.50.140">
    <property type="entry name" value="Nucleic acid-binding proteins"/>
    <property type="match status" value="1"/>
</dbReference>
<dbReference type="SUPFAM" id="SSF56091">
    <property type="entry name" value="DNA ligase/mRNA capping enzyme, catalytic domain"/>
    <property type="match status" value="1"/>
</dbReference>
<evidence type="ECO:0000256" key="5">
    <source>
        <dbReference type="ARBA" id="ARBA00022705"/>
    </source>
</evidence>
<dbReference type="GO" id="GO:0006260">
    <property type="term" value="P:DNA replication"/>
    <property type="evidence" value="ECO:0007669"/>
    <property type="project" value="UniProtKB-KW"/>
</dbReference>
<name>A0A2H4P7T7_9CAUD</name>